<name>A0ABV3ZXA0_9BURK</name>
<organism evidence="2 3">
    <name type="scientific">Comamonas guangdongensis</name>
    <dbReference type="NCBI Taxonomy" id="510515"/>
    <lineage>
        <taxon>Bacteria</taxon>
        <taxon>Pseudomonadati</taxon>
        <taxon>Pseudomonadota</taxon>
        <taxon>Betaproteobacteria</taxon>
        <taxon>Burkholderiales</taxon>
        <taxon>Comamonadaceae</taxon>
        <taxon>Comamonas</taxon>
    </lineage>
</organism>
<feature type="region of interest" description="Disordered" evidence="1">
    <location>
        <begin position="31"/>
        <end position="50"/>
    </location>
</feature>
<gene>
    <name evidence="2" type="ORF">AB6724_11815</name>
</gene>
<reference evidence="2 3" key="1">
    <citation type="journal article" date="2013" name="Int. J. Syst. Evol. Microbiol.">
        <title>Comamonas guangdongensis sp. nov., isolated from subterranean forest sediment, and emended description of the genus Comamonas.</title>
        <authorList>
            <person name="Zhang J."/>
            <person name="Wang Y."/>
            <person name="Zhou S."/>
            <person name="Wu C."/>
            <person name="He J."/>
            <person name="Li F."/>
        </authorList>
    </citation>
    <scope>NUCLEOTIDE SEQUENCE [LARGE SCALE GENOMIC DNA]</scope>
    <source>
        <strain evidence="2 3">CCTCC AB2011133</strain>
    </source>
</reference>
<proteinExistence type="predicted"/>
<evidence type="ECO:0000256" key="1">
    <source>
        <dbReference type="SAM" id="MobiDB-lite"/>
    </source>
</evidence>
<accession>A0ABV3ZXA0</accession>
<evidence type="ECO:0000313" key="2">
    <source>
        <dbReference type="EMBL" id="MEX8193523.1"/>
    </source>
</evidence>
<dbReference type="Pfam" id="PF03891">
    <property type="entry name" value="DUF333"/>
    <property type="match status" value="1"/>
</dbReference>
<dbReference type="Proteomes" id="UP001561046">
    <property type="component" value="Unassembled WGS sequence"/>
</dbReference>
<evidence type="ECO:0000313" key="3">
    <source>
        <dbReference type="Proteomes" id="UP001561046"/>
    </source>
</evidence>
<protein>
    <submittedName>
        <fullName evidence="2">DUF333 domain-containing protein</fullName>
    </submittedName>
</protein>
<dbReference type="EMBL" id="JBFYGN010000011">
    <property type="protein sequence ID" value="MEX8193523.1"/>
    <property type="molecule type" value="Genomic_DNA"/>
</dbReference>
<sequence>MNKALGAAGAVIAVLTLNGCAQTVTISMGNPSASNCSKQGGKLRTETGPDLDRSICQLPDGSAIEEWVQHRKDPAAK</sequence>
<comment type="caution">
    <text evidence="2">The sequence shown here is derived from an EMBL/GenBank/DDBJ whole genome shotgun (WGS) entry which is preliminary data.</text>
</comment>
<dbReference type="RefSeq" id="WP_369338717.1">
    <property type="nucleotide sequence ID" value="NZ_JBFYGN010000011.1"/>
</dbReference>
<dbReference type="InterPro" id="IPR005590">
    <property type="entry name" value="DUF333"/>
</dbReference>
<keyword evidence="3" id="KW-1185">Reference proteome</keyword>